<name>A0ABS7T1B5_9FIRM</name>
<proteinExistence type="predicted"/>
<accession>A0ABS7T1B5</accession>
<reference evidence="1 2" key="1">
    <citation type="submission" date="2021-08" db="EMBL/GenBank/DDBJ databases">
        <title>FDA dAtabase for Regulatory Grade micrObial Sequences (FDA-ARGOS): Supporting development and validation of Infectious Disease Dx tests.</title>
        <authorList>
            <person name="Sproer C."/>
            <person name="Gronow S."/>
            <person name="Severitt S."/>
            <person name="Schroder I."/>
            <person name="Tallon L."/>
            <person name="Sadzewicz L."/>
            <person name="Zhao X."/>
            <person name="Boylan J."/>
            <person name="Ott S."/>
            <person name="Bowen H."/>
            <person name="Vavikolanu K."/>
            <person name="Hazen T."/>
            <person name="Aluvathingal J."/>
            <person name="Nadendla S."/>
            <person name="Lowell S."/>
            <person name="Myers T."/>
            <person name="Yan Y."/>
            <person name="Sichtig H."/>
        </authorList>
    </citation>
    <scope>NUCLEOTIDE SEQUENCE [LARGE SCALE GENOMIC DNA]</scope>
    <source>
        <strain evidence="1 2">FDAARGOS_1460</strain>
    </source>
</reference>
<keyword evidence="2" id="KW-1185">Reference proteome</keyword>
<dbReference type="EMBL" id="JAIPME010000002">
    <property type="protein sequence ID" value="MBZ2387574.1"/>
    <property type="molecule type" value="Genomic_DNA"/>
</dbReference>
<comment type="caution">
    <text evidence="1">The sequence shown here is derived from an EMBL/GenBank/DDBJ whole genome shotgun (WGS) entry which is preliminary data.</text>
</comment>
<dbReference type="Proteomes" id="UP000734271">
    <property type="component" value="Unassembled WGS sequence"/>
</dbReference>
<evidence type="ECO:0000313" key="2">
    <source>
        <dbReference type="Proteomes" id="UP000734271"/>
    </source>
</evidence>
<gene>
    <name evidence="1" type="ORF">K8P03_09785</name>
</gene>
<evidence type="ECO:0000313" key="1">
    <source>
        <dbReference type="EMBL" id="MBZ2387574.1"/>
    </source>
</evidence>
<organism evidence="1 2">
    <name type="scientific">Anaerococcus murdochii</name>
    <dbReference type="NCBI Taxonomy" id="411577"/>
    <lineage>
        <taxon>Bacteria</taxon>
        <taxon>Bacillati</taxon>
        <taxon>Bacillota</taxon>
        <taxon>Tissierellia</taxon>
        <taxon>Tissierellales</taxon>
        <taxon>Peptoniphilaceae</taxon>
        <taxon>Anaerococcus</taxon>
    </lineage>
</organism>
<protein>
    <recommendedName>
        <fullName evidence="3">TPM domain-containing protein</fullName>
    </recommendedName>
</protein>
<dbReference type="RefSeq" id="WP_223420504.1">
    <property type="nucleotide sequence ID" value="NZ_JAIPME010000002.1"/>
</dbReference>
<evidence type="ECO:0008006" key="3">
    <source>
        <dbReference type="Google" id="ProtNLM"/>
    </source>
</evidence>
<sequence length="99" mass="11435">MKNLVKSFVDSLIFSLVFIIIFGPVSLASKAQKYLPSGIKYEDLPQEIESYLGNNKDTTYGLNVIVYDRNQIILDIWIRKLDLRLILILFTSGDQFLNY</sequence>